<dbReference type="PANTHER" id="PTHR33669:SF26">
    <property type="entry name" value="PROTEIN NIM1-INTERACTING 3"/>
    <property type="match status" value="1"/>
</dbReference>
<proteinExistence type="inferred from homology"/>
<comment type="subcellular location">
    <subcellularLocation>
        <location evidence="1">Nucleus</location>
    </subcellularLocation>
</comment>
<dbReference type="PANTHER" id="PTHR33669">
    <property type="entry name" value="PROTEIN NEGATIVE REGULATOR OF RESISTANCE"/>
    <property type="match status" value="1"/>
</dbReference>
<dbReference type="EMBL" id="JAKUCV010006211">
    <property type="protein sequence ID" value="KAJ4828307.1"/>
    <property type="molecule type" value="Genomic_DNA"/>
</dbReference>
<dbReference type="Pfam" id="PF15699">
    <property type="entry name" value="NPR1_interact"/>
    <property type="match status" value="1"/>
</dbReference>
<dbReference type="Proteomes" id="UP001141552">
    <property type="component" value="Unassembled WGS sequence"/>
</dbReference>
<dbReference type="InterPro" id="IPR031425">
    <property type="entry name" value="NPR1/NH1-interacting"/>
</dbReference>
<comment type="caution">
    <text evidence="5">The sequence shown here is derived from an EMBL/GenBank/DDBJ whole genome shotgun (WGS) entry which is preliminary data.</text>
</comment>
<name>A0A9Q0FDD5_9ROSI</name>
<dbReference type="OrthoDB" id="851887at2759"/>
<evidence type="ECO:0000256" key="2">
    <source>
        <dbReference type="ARBA" id="ARBA00009937"/>
    </source>
</evidence>
<sequence>MDSSGGTRKRKIGDVHKERAKEDEEEKIEEFFALIRSTREMREQMRRNSDESKGKEEKKVEQKVATAWNPSFQPEDFGEDTKDSHHHQASSSRREELEQGKKEEDGGGGGSGSDKGLDLKLSL</sequence>
<dbReference type="GO" id="GO:0010112">
    <property type="term" value="P:regulation of systemic acquired resistance"/>
    <property type="evidence" value="ECO:0007669"/>
    <property type="project" value="InterPro"/>
</dbReference>
<reference evidence="5" key="1">
    <citation type="submission" date="2022-02" db="EMBL/GenBank/DDBJ databases">
        <authorList>
            <person name="Henning P.M."/>
            <person name="McCubbin A.G."/>
            <person name="Shore J.S."/>
        </authorList>
    </citation>
    <scope>NUCLEOTIDE SEQUENCE</scope>
    <source>
        <strain evidence="5">F60SS</strain>
        <tissue evidence="5">Leaves</tissue>
    </source>
</reference>
<evidence type="ECO:0000256" key="3">
    <source>
        <dbReference type="ARBA" id="ARBA00023242"/>
    </source>
</evidence>
<keyword evidence="6" id="KW-1185">Reference proteome</keyword>
<accession>A0A9Q0FDD5</accession>
<feature type="compositionally biased region" description="Basic and acidic residues" evidence="4">
    <location>
        <begin position="92"/>
        <end position="105"/>
    </location>
</feature>
<comment type="similarity">
    <text evidence="2">Belongs to the NPR1-interactor family.</text>
</comment>
<reference evidence="5" key="2">
    <citation type="journal article" date="2023" name="Plants (Basel)">
        <title>Annotation of the Turnera subulata (Passifloraceae) Draft Genome Reveals the S-Locus Evolved after the Divergence of Turneroideae from Passifloroideae in a Stepwise Manner.</title>
        <authorList>
            <person name="Henning P.M."/>
            <person name="Roalson E.H."/>
            <person name="Mir W."/>
            <person name="McCubbin A.G."/>
            <person name="Shore J.S."/>
        </authorList>
    </citation>
    <scope>NUCLEOTIDE SEQUENCE</scope>
    <source>
        <strain evidence="5">F60SS</strain>
    </source>
</reference>
<organism evidence="5 6">
    <name type="scientific">Turnera subulata</name>
    <dbReference type="NCBI Taxonomy" id="218843"/>
    <lineage>
        <taxon>Eukaryota</taxon>
        <taxon>Viridiplantae</taxon>
        <taxon>Streptophyta</taxon>
        <taxon>Embryophyta</taxon>
        <taxon>Tracheophyta</taxon>
        <taxon>Spermatophyta</taxon>
        <taxon>Magnoliopsida</taxon>
        <taxon>eudicotyledons</taxon>
        <taxon>Gunneridae</taxon>
        <taxon>Pentapetalae</taxon>
        <taxon>rosids</taxon>
        <taxon>fabids</taxon>
        <taxon>Malpighiales</taxon>
        <taxon>Passifloraceae</taxon>
        <taxon>Turnera</taxon>
    </lineage>
</organism>
<dbReference type="GO" id="GO:0005634">
    <property type="term" value="C:nucleus"/>
    <property type="evidence" value="ECO:0007669"/>
    <property type="project" value="UniProtKB-SubCell"/>
</dbReference>
<feature type="region of interest" description="Disordered" evidence="4">
    <location>
        <begin position="1"/>
        <end position="26"/>
    </location>
</feature>
<evidence type="ECO:0000313" key="6">
    <source>
        <dbReference type="Proteomes" id="UP001141552"/>
    </source>
</evidence>
<keyword evidence="3" id="KW-0539">Nucleus</keyword>
<evidence type="ECO:0000256" key="1">
    <source>
        <dbReference type="ARBA" id="ARBA00004123"/>
    </source>
</evidence>
<evidence type="ECO:0000313" key="5">
    <source>
        <dbReference type="EMBL" id="KAJ4828307.1"/>
    </source>
</evidence>
<evidence type="ECO:0000256" key="4">
    <source>
        <dbReference type="SAM" id="MobiDB-lite"/>
    </source>
</evidence>
<feature type="compositionally biased region" description="Basic and acidic residues" evidence="4">
    <location>
        <begin position="38"/>
        <end position="62"/>
    </location>
</feature>
<protein>
    <submittedName>
        <fullName evidence="5">Uncharacterized protein</fullName>
    </submittedName>
</protein>
<feature type="region of interest" description="Disordered" evidence="4">
    <location>
        <begin position="38"/>
        <end position="123"/>
    </location>
</feature>
<dbReference type="AlphaFoldDB" id="A0A9Q0FDD5"/>
<gene>
    <name evidence="5" type="ORF">Tsubulata_007833</name>
</gene>
<feature type="compositionally biased region" description="Basic and acidic residues" evidence="4">
    <location>
        <begin position="12"/>
        <end position="22"/>
    </location>
</feature>